<dbReference type="AlphaFoldDB" id="A0A8E6B4Y2"/>
<gene>
    <name evidence="2" type="ORF">KIH39_22115</name>
</gene>
<sequence length="174" mass="19963">MKRVMYLLFFVFLFDLIGCSPEPLVQSNRRQTQQEKKESEASIIGKWELVKCVFKGKEAPSNLLRDVEVIIDTEKISFKPAIISSTGRNKEKTEFRLEGSFKAKLKFDPYHSPHSNLDLTVEEDGESNLLKGIYKLDVNNLKICVSPTSERPKDFSSTDSSDTRLLELKRKTDQ</sequence>
<dbReference type="Proteomes" id="UP000676194">
    <property type="component" value="Chromosome"/>
</dbReference>
<protein>
    <submittedName>
        <fullName evidence="2">TIGR03067 domain-containing protein</fullName>
    </submittedName>
</protein>
<dbReference type="InterPro" id="IPR017504">
    <property type="entry name" value="CHP03067_Planctomycetes"/>
</dbReference>
<evidence type="ECO:0000256" key="1">
    <source>
        <dbReference type="SAM" id="MobiDB-lite"/>
    </source>
</evidence>
<evidence type="ECO:0000313" key="3">
    <source>
        <dbReference type="Proteomes" id="UP000676194"/>
    </source>
</evidence>
<accession>A0A8E6B4Y2</accession>
<feature type="region of interest" description="Disordered" evidence="1">
    <location>
        <begin position="148"/>
        <end position="174"/>
    </location>
</feature>
<dbReference type="EMBL" id="CP074694">
    <property type="protein sequence ID" value="QVL31514.1"/>
    <property type="molecule type" value="Genomic_DNA"/>
</dbReference>
<evidence type="ECO:0000313" key="2">
    <source>
        <dbReference type="EMBL" id="QVL31514.1"/>
    </source>
</evidence>
<name>A0A8E6B4Y2_9BACT</name>
<dbReference type="RefSeq" id="WP_213495465.1">
    <property type="nucleotide sequence ID" value="NZ_CP074694.1"/>
</dbReference>
<feature type="compositionally biased region" description="Basic and acidic residues" evidence="1">
    <location>
        <begin position="150"/>
        <end position="174"/>
    </location>
</feature>
<keyword evidence="3" id="KW-1185">Reference proteome</keyword>
<organism evidence="2 3">
    <name type="scientific">Telmatocola sphagniphila</name>
    <dbReference type="NCBI Taxonomy" id="1123043"/>
    <lineage>
        <taxon>Bacteria</taxon>
        <taxon>Pseudomonadati</taxon>
        <taxon>Planctomycetota</taxon>
        <taxon>Planctomycetia</taxon>
        <taxon>Gemmatales</taxon>
        <taxon>Gemmataceae</taxon>
    </lineage>
</organism>
<dbReference type="NCBIfam" id="TIGR03067">
    <property type="entry name" value="Planc_TIGR03067"/>
    <property type="match status" value="1"/>
</dbReference>
<reference evidence="2" key="1">
    <citation type="submission" date="2021-05" db="EMBL/GenBank/DDBJ databases">
        <title>Complete genome sequence of the cellulolytic planctomycete Telmatocola sphagniphila SP2T and characterization of the first cellulase from planctomycetes.</title>
        <authorList>
            <person name="Rakitin A.L."/>
            <person name="Beletsky A.V."/>
            <person name="Naumoff D.G."/>
            <person name="Kulichevskaya I.S."/>
            <person name="Mardanov A.V."/>
            <person name="Ravin N.V."/>
            <person name="Dedysh S.N."/>
        </authorList>
    </citation>
    <scope>NUCLEOTIDE SEQUENCE</scope>
    <source>
        <strain evidence="2">SP2T</strain>
    </source>
</reference>
<proteinExistence type="predicted"/>
<dbReference type="KEGG" id="tsph:KIH39_22115"/>